<dbReference type="InterPro" id="IPR012171">
    <property type="entry name" value="Fatty_acid_desaturase"/>
</dbReference>
<keyword evidence="1" id="KW-0472">Membrane</keyword>
<dbReference type="Pfam" id="PF00487">
    <property type="entry name" value="FA_desaturase"/>
    <property type="match status" value="1"/>
</dbReference>
<dbReference type="GO" id="GO:0016213">
    <property type="term" value="F:acyl-CoA 6-desaturase activity"/>
    <property type="evidence" value="ECO:0007669"/>
    <property type="project" value="UniProtKB-EC"/>
</dbReference>
<dbReference type="EC" id="1.14.19.3" evidence="3"/>
<evidence type="ECO:0000313" key="3">
    <source>
        <dbReference type="EMBL" id="AWX43732.1"/>
    </source>
</evidence>
<evidence type="ECO:0000256" key="1">
    <source>
        <dbReference type="SAM" id="Phobius"/>
    </source>
</evidence>
<dbReference type="RefSeq" id="WP_239023383.1">
    <property type="nucleotide sequence ID" value="NZ_CP030104.1"/>
</dbReference>
<dbReference type="KEGG" id="spon:HME9304_00723"/>
<feature type="domain" description="Fatty acid desaturase" evidence="2">
    <location>
        <begin position="27"/>
        <end position="102"/>
    </location>
</feature>
<feature type="transmembrane region" description="Helical" evidence="1">
    <location>
        <begin position="7"/>
        <end position="25"/>
    </location>
</feature>
<dbReference type="InterPro" id="IPR005804">
    <property type="entry name" value="FA_desaturase_dom"/>
</dbReference>
<proteinExistence type="predicted"/>
<dbReference type="PANTHER" id="PTHR19353">
    <property type="entry name" value="FATTY ACID DESATURASE 2"/>
    <property type="match status" value="1"/>
</dbReference>
<dbReference type="GO" id="GO:0008610">
    <property type="term" value="P:lipid biosynthetic process"/>
    <property type="evidence" value="ECO:0007669"/>
    <property type="project" value="UniProtKB-ARBA"/>
</dbReference>
<keyword evidence="3" id="KW-0560">Oxidoreductase</keyword>
<dbReference type="PANTHER" id="PTHR19353:SF19">
    <property type="entry name" value="DELTA(5) FATTY ACID DESATURASE C-RELATED"/>
    <property type="match status" value="1"/>
</dbReference>
<evidence type="ECO:0000313" key="4">
    <source>
        <dbReference type="Proteomes" id="UP000248536"/>
    </source>
</evidence>
<feature type="transmembrane region" description="Helical" evidence="1">
    <location>
        <begin position="31"/>
        <end position="53"/>
    </location>
</feature>
<sequence>MITKNVAILTLFFGQLVMFNISLLISPWLLFILYITSGIGMPGIGIFMMHNAIHGSYCKSKKVNKYLGYTMNLIGANATAWKIQHNYLHHFYTNIKEADDDISLSFSLGFLQMQRKIQLITIPNNPILRT</sequence>
<evidence type="ECO:0000259" key="2">
    <source>
        <dbReference type="Pfam" id="PF00487"/>
    </source>
</evidence>
<reference evidence="3 4" key="1">
    <citation type="submission" date="2018-06" db="EMBL/GenBank/DDBJ databases">
        <title>Spongiibacterium sp. HME9304 Genome sequencing and assembly.</title>
        <authorList>
            <person name="Kang H."/>
            <person name="Kim H."/>
            <person name="Joh K."/>
        </authorList>
    </citation>
    <scope>NUCLEOTIDE SEQUENCE [LARGE SCALE GENOMIC DNA]</scope>
    <source>
        <strain evidence="3 4">HME9304</strain>
    </source>
</reference>
<dbReference type="EMBL" id="CP030104">
    <property type="protein sequence ID" value="AWX43732.1"/>
    <property type="molecule type" value="Genomic_DNA"/>
</dbReference>
<keyword evidence="4" id="KW-1185">Reference proteome</keyword>
<dbReference type="AlphaFoldDB" id="A0A2Z4LPL5"/>
<name>A0A2Z4LPL5_9FLAO</name>
<accession>A0A2Z4LPL5</accession>
<keyword evidence="1" id="KW-1133">Transmembrane helix</keyword>
<dbReference type="Proteomes" id="UP000248536">
    <property type="component" value="Chromosome"/>
</dbReference>
<organism evidence="3 4">
    <name type="scientific">Flagellimonas maritima</name>
    <dbReference type="NCBI Taxonomy" id="1383885"/>
    <lineage>
        <taxon>Bacteria</taxon>
        <taxon>Pseudomonadati</taxon>
        <taxon>Bacteroidota</taxon>
        <taxon>Flavobacteriia</taxon>
        <taxon>Flavobacteriales</taxon>
        <taxon>Flavobacteriaceae</taxon>
        <taxon>Flagellimonas</taxon>
    </lineage>
</organism>
<protein>
    <submittedName>
        <fullName evidence="3">Acyl-CoA 6-desaturase</fullName>
        <ecNumber evidence="3">1.14.19.3</ecNumber>
    </submittedName>
</protein>
<gene>
    <name evidence="3" type="ORF">HME9304_00723</name>
</gene>
<dbReference type="GO" id="GO:0016020">
    <property type="term" value="C:membrane"/>
    <property type="evidence" value="ECO:0007669"/>
    <property type="project" value="TreeGrafter"/>
</dbReference>
<keyword evidence="1" id="KW-0812">Transmembrane</keyword>